<accession>A0A8B2NEN1</accession>
<name>A0A8B2NEN1_9HYPH</name>
<evidence type="ECO:0000256" key="1">
    <source>
        <dbReference type="SAM" id="Phobius"/>
    </source>
</evidence>
<keyword evidence="1" id="KW-0472">Membrane</keyword>
<comment type="caution">
    <text evidence="2">The sequence shown here is derived from an EMBL/GenBank/DDBJ whole genome shotgun (WGS) entry which is preliminary data.</text>
</comment>
<evidence type="ECO:0000313" key="2">
    <source>
        <dbReference type="EMBL" id="RAH97317.1"/>
    </source>
</evidence>
<proteinExistence type="predicted"/>
<dbReference type="EMBL" id="QHHQ01000009">
    <property type="protein sequence ID" value="RAH97317.1"/>
    <property type="molecule type" value="Genomic_DNA"/>
</dbReference>
<reference evidence="2 3" key="1">
    <citation type="submission" date="2018-05" db="EMBL/GenBank/DDBJ databases">
        <title>Acuticoccus sediminis sp. nov., isolated from deep-sea sediment of Indian Ocean.</title>
        <authorList>
            <person name="Liu X."/>
            <person name="Lai Q."/>
            <person name="Du Y."/>
            <person name="Sun F."/>
            <person name="Zhang X."/>
            <person name="Wang S."/>
            <person name="Shao Z."/>
        </authorList>
    </citation>
    <scope>NUCLEOTIDE SEQUENCE [LARGE SCALE GENOMIC DNA]</scope>
    <source>
        <strain evidence="2 3">PTG4-2</strain>
    </source>
</reference>
<evidence type="ECO:0008006" key="4">
    <source>
        <dbReference type="Google" id="ProtNLM"/>
    </source>
</evidence>
<sequence>MADYFAAHPDRAADVLVDARHAEALRLALDAGQAPTPQALVAEARRLEGSFRRRRRIRRLAPVLLGAMLFGAGWLGHGLLRTAAPPGVPPVVEAALDAQAALDRRHAMLSQAESAVLDVEEIGAALGVEVPQIPAGWIVRDVQVVAAPDRPAVAIAFDVPELGRVLLFSTARAADDTLDPLTAFEYADNAVAMFEQGHSAYVLLDTAGHPDQLRTSATLLLRRG</sequence>
<dbReference type="AlphaFoldDB" id="A0A8B2NEN1"/>
<organism evidence="2 3">
    <name type="scientific">Acuticoccus sediminis</name>
    <dbReference type="NCBI Taxonomy" id="2184697"/>
    <lineage>
        <taxon>Bacteria</taxon>
        <taxon>Pseudomonadati</taxon>
        <taxon>Pseudomonadota</taxon>
        <taxon>Alphaproteobacteria</taxon>
        <taxon>Hyphomicrobiales</taxon>
        <taxon>Amorphaceae</taxon>
        <taxon>Acuticoccus</taxon>
    </lineage>
</organism>
<keyword evidence="1" id="KW-1133">Transmembrane helix</keyword>
<protein>
    <recommendedName>
        <fullName evidence="4">Anti-sigma factor RsiW</fullName>
    </recommendedName>
</protein>
<evidence type="ECO:0000313" key="3">
    <source>
        <dbReference type="Proteomes" id="UP000249590"/>
    </source>
</evidence>
<feature type="transmembrane region" description="Helical" evidence="1">
    <location>
        <begin position="60"/>
        <end position="80"/>
    </location>
</feature>
<keyword evidence="3" id="KW-1185">Reference proteome</keyword>
<gene>
    <name evidence="2" type="ORF">DLJ53_29380</name>
</gene>
<dbReference type="Proteomes" id="UP000249590">
    <property type="component" value="Unassembled WGS sequence"/>
</dbReference>
<keyword evidence="1" id="KW-0812">Transmembrane</keyword>